<comment type="similarity">
    <text evidence="1 7">Belongs to the AP endonuclease 2 family.</text>
</comment>
<protein>
    <recommendedName>
        <fullName evidence="7">Probable endonuclease 4</fullName>
        <ecNumber evidence="7">3.1.21.2</ecNumber>
    </recommendedName>
    <alternativeName>
        <fullName evidence="7">Endodeoxyribonuclease IV</fullName>
    </alternativeName>
    <alternativeName>
        <fullName evidence="7">Endonuclease IV</fullName>
    </alternativeName>
</protein>
<keyword evidence="3 7" id="KW-0227">DNA damage</keyword>
<dbReference type="PROSITE" id="PS51432">
    <property type="entry name" value="AP_NUCLEASE_F2_4"/>
    <property type="match status" value="1"/>
</dbReference>
<dbReference type="InterPro" id="IPR013022">
    <property type="entry name" value="Xyl_isomerase-like_TIM-brl"/>
</dbReference>
<feature type="binding site" evidence="7">
    <location>
        <position position="195"/>
    </location>
    <ligand>
        <name>Zn(2+)</name>
        <dbReference type="ChEBI" id="CHEBI:29105"/>
        <label>3</label>
    </ligand>
</feature>
<evidence type="ECO:0000256" key="7">
    <source>
        <dbReference type="HAMAP-Rule" id="MF_00152"/>
    </source>
</evidence>
<dbReference type="InterPro" id="IPR001719">
    <property type="entry name" value="AP_endonuc_2"/>
</dbReference>
<keyword evidence="6 7" id="KW-0234">DNA repair</keyword>
<feature type="binding site" evidence="7">
    <location>
        <position position="123"/>
    </location>
    <ligand>
        <name>Zn(2+)</name>
        <dbReference type="ChEBI" id="CHEBI:29105"/>
        <label>1</label>
    </ligand>
</feature>
<evidence type="ECO:0000313" key="9">
    <source>
        <dbReference type="EMBL" id="MCA9377217.1"/>
    </source>
</evidence>
<dbReference type="AlphaFoldDB" id="A0A955I3N9"/>
<dbReference type="Proteomes" id="UP000741282">
    <property type="component" value="Unassembled WGS sequence"/>
</dbReference>
<keyword evidence="2 7" id="KW-0479">Metal-binding</keyword>
<gene>
    <name evidence="7" type="primary">nfo</name>
    <name evidence="9" type="ORF">KC685_04850</name>
</gene>
<feature type="binding site" evidence="7">
    <location>
        <position position="158"/>
    </location>
    <ligand>
        <name>Zn(2+)</name>
        <dbReference type="ChEBI" id="CHEBI:29105"/>
        <label>1</label>
    </ligand>
</feature>
<comment type="cofactor">
    <cofactor evidence="7">
        <name>Zn(2+)</name>
        <dbReference type="ChEBI" id="CHEBI:29105"/>
    </cofactor>
    <text evidence="7">Binds 3 Zn(2+) ions.</text>
</comment>
<dbReference type="FunFam" id="3.20.20.150:FF:000001">
    <property type="entry name" value="Probable endonuclease 4"/>
    <property type="match status" value="1"/>
</dbReference>
<dbReference type="SMART" id="SM00518">
    <property type="entry name" value="AP2Ec"/>
    <property type="match status" value="1"/>
</dbReference>
<feature type="binding site" evidence="7">
    <location>
        <position position="240"/>
    </location>
    <ligand>
        <name>Zn(2+)</name>
        <dbReference type="ChEBI" id="CHEBI:29105"/>
        <label>3</label>
    </ligand>
</feature>
<dbReference type="Gene3D" id="3.20.20.150">
    <property type="entry name" value="Divalent-metal-dependent TIM barrel enzymes"/>
    <property type="match status" value="1"/>
</dbReference>
<evidence type="ECO:0000256" key="1">
    <source>
        <dbReference type="ARBA" id="ARBA00005340"/>
    </source>
</evidence>
<feature type="binding site" evidence="7">
    <location>
        <position position="272"/>
    </location>
    <ligand>
        <name>Zn(2+)</name>
        <dbReference type="ChEBI" id="CHEBI:29105"/>
        <label>2</label>
    </ligand>
</feature>
<dbReference type="PANTHER" id="PTHR21445:SF0">
    <property type="entry name" value="APURINIC-APYRIMIDINIC ENDONUCLEASE"/>
    <property type="match status" value="1"/>
</dbReference>
<evidence type="ECO:0000256" key="3">
    <source>
        <dbReference type="ARBA" id="ARBA00022763"/>
    </source>
</evidence>
<proteinExistence type="inferred from homology"/>
<keyword evidence="7" id="KW-0540">Nuclease</keyword>
<evidence type="ECO:0000259" key="8">
    <source>
        <dbReference type="Pfam" id="PF01261"/>
    </source>
</evidence>
<organism evidence="9 10">
    <name type="scientific">Candidatus Dojkabacteria bacterium</name>
    <dbReference type="NCBI Taxonomy" id="2099670"/>
    <lineage>
        <taxon>Bacteria</taxon>
        <taxon>Candidatus Dojkabacteria</taxon>
    </lineage>
</organism>
<reference evidence="9" key="2">
    <citation type="journal article" date="2021" name="Microbiome">
        <title>Successional dynamics and alternative stable states in a saline activated sludge microbial community over 9 years.</title>
        <authorList>
            <person name="Wang Y."/>
            <person name="Ye J."/>
            <person name="Ju F."/>
            <person name="Liu L."/>
            <person name="Boyd J.A."/>
            <person name="Deng Y."/>
            <person name="Parks D.H."/>
            <person name="Jiang X."/>
            <person name="Yin X."/>
            <person name="Woodcroft B.J."/>
            <person name="Tyson G.W."/>
            <person name="Hugenholtz P."/>
            <person name="Polz M.F."/>
            <person name="Zhang T."/>
        </authorList>
    </citation>
    <scope>NUCLEOTIDE SEQUENCE</scope>
    <source>
        <strain evidence="9">HKST-UBA17</strain>
    </source>
</reference>
<evidence type="ECO:0000256" key="5">
    <source>
        <dbReference type="ARBA" id="ARBA00022833"/>
    </source>
</evidence>
<dbReference type="NCBIfam" id="TIGR00587">
    <property type="entry name" value="nfo"/>
    <property type="match status" value="1"/>
</dbReference>
<dbReference type="GO" id="GO:0008833">
    <property type="term" value="F:deoxyribonuclease IV (phage-T4-induced) activity"/>
    <property type="evidence" value="ECO:0007669"/>
    <property type="project" value="UniProtKB-UniRule"/>
</dbReference>
<evidence type="ECO:0000256" key="2">
    <source>
        <dbReference type="ARBA" id="ARBA00022723"/>
    </source>
</evidence>
<reference evidence="9" key="1">
    <citation type="submission" date="2020-04" db="EMBL/GenBank/DDBJ databases">
        <authorList>
            <person name="Zhang T."/>
        </authorList>
    </citation>
    <scope>NUCLEOTIDE SEQUENCE</scope>
    <source>
        <strain evidence="9">HKST-UBA17</strain>
    </source>
</reference>
<comment type="caution">
    <text evidence="9">The sequence shown here is derived from an EMBL/GenBank/DDBJ whole genome shotgun (WGS) entry which is preliminary data.</text>
</comment>
<evidence type="ECO:0000256" key="6">
    <source>
        <dbReference type="ARBA" id="ARBA00023204"/>
    </source>
</evidence>
<feature type="binding site" evidence="7">
    <location>
        <position position="158"/>
    </location>
    <ligand>
        <name>Zn(2+)</name>
        <dbReference type="ChEBI" id="CHEBI:29105"/>
        <label>2</label>
    </ligand>
</feature>
<evidence type="ECO:0000256" key="4">
    <source>
        <dbReference type="ARBA" id="ARBA00022801"/>
    </source>
</evidence>
<dbReference type="EC" id="3.1.21.2" evidence="7"/>
<dbReference type="EMBL" id="JAGQLN010000027">
    <property type="protein sequence ID" value="MCA9377217.1"/>
    <property type="molecule type" value="Genomic_DNA"/>
</dbReference>
<dbReference type="GO" id="GO:0006284">
    <property type="term" value="P:base-excision repair"/>
    <property type="evidence" value="ECO:0007669"/>
    <property type="project" value="TreeGrafter"/>
</dbReference>
<dbReference type="InterPro" id="IPR018246">
    <property type="entry name" value="AP_endonuc_F2_Zn_BS"/>
</dbReference>
<name>A0A955I3N9_9BACT</name>
<dbReference type="GO" id="GO:0003677">
    <property type="term" value="F:DNA binding"/>
    <property type="evidence" value="ECO:0007669"/>
    <property type="project" value="InterPro"/>
</dbReference>
<feature type="domain" description="Xylose isomerase-like TIM barrel" evidence="8">
    <location>
        <begin position="27"/>
        <end position="291"/>
    </location>
</feature>
<dbReference type="HAMAP" id="MF_00152">
    <property type="entry name" value="Nfo"/>
    <property type="match status" value="1"/>
</dbReference>
<dbReference type="GO" id="GO:0003906">
    <property type="term" value="F:DNA-(apurinic or apyrimidinic site) endonuclease activity"/>
    <property type="evidence" value="ECO:0007669"/>
    <property type="project" value="TreeGrafter"/>
</dbReference>
<dbReference type="PANTHER" id="PTHR21445">
    <property type="entry name" value="ENDONUCLEASE IV ENDODEOXYRIBONUCLEASE IV"/>
    <property type="match status" value="1"/>
</dbReference>
<accession>A0A955I3N9</accession>
<dbReference type="GO" id="GO:0008270">
    <property type="term" value="F:zinc ion binding"/>
    <property type="evidence" value="ECO:0007669"/>
    <property type="project" value="UniProtKB-UniRule"/>
</dbReference>
<feature type="binding site" evidence="7">
    <location>
        <position position="227"/>
    </location>
    <ligand>
        <name>Zn(2+)</name>
        <dbReference type="ChEBI" id="CHEBI:29105"/>
        <label>2</label>
    </ligand>
</feature>
<comment type="catalytic activity">
    <reaction evidence="7">
        <text>Endonucleolytic cleavage to 5'-phosphooligonucleotide end-products.</text>
        <dbReference type="EC" id="3.1.21.2"/>
    </reaction>
</comment>
<keyword evidence="5 7" id="KW-0862">Zinc</keyword>
<dbReference type="GO" id="GO:0008081">
    <property type="term" value="F:phosphoric diester hydrolase activity"/>
    <property type="evidence" value="ECO:0007669"/>
    <property type="project" value="TreeGrafter"/>
</dbReference>
<feature type="binding site" evidence="7">
    <location>
        <position position="192"/>
    </location>
    <ligand>
        <name>Zn(2+)</name>
        <dbReference type="ChEBI" id="CHEBI:29105"/>
        <label>2</label>
    </ligand>
</feature>
<keyword evidence="7" id="KW-0255">Endonuclease</keyword>
<dbReference type="InterPro" id="IPR036237">
    <property type="entry name" value="Xyl_isomerase-like_sf"/>
</dbReference>
<keyword evidence="4 7" id="KW-0378">Hydrolase</keyword>
<dbReference type="PROSITE" id="PS00729">
    <property type="entry name" value="AP_NUCLEASE_F2_1"/>
    <property type="match status" value="1"/>
</dbReference>
<evidence type="ECO:0000313" key="10">
    <source>
        <dbReference type="Proteomes" id="UP000741282"/>
    </source>
</evidence>
<sequence>MISIIMRFLGAHVSASGGLANAIKNGEELGVNSIQTMFSAPMRWAMKEVEQKEVENFIEAQKNSSIKKLLIHGIYLINLARQDKQMFHMSKVSLMNHLDALSRMEEVVIDNGSDLEILGITFHPGSAKDLTPEDGVKRISQGLNWILEKVPGSKILLESSAGAGNIMGDKLEELAEMVDGVEQKDRMGYVLDTQHMFVSGYDWVNDLEGVVSQIESTIGLQNVKAIHLNDSMKPFASNRDRHADLGKGEIGLEAIRKIVNHQKFRAIPFLLETPALKSMDTAKKEVELLQEIAI</sequence>
<comment type="function">
    <text evidence="7">Endonuclease IV plays a role in DNA repair. It cleaves phosphodiester bonds at apurinic or apyrimidinic (AP) sites, generating a 3'-hydroxyl group and a 5'-terminal sugar phosphate.</text>
</comment>
<dbReference type="SUPFAM" id="SSF51658">
    <property type="entry name" value="Xylose isomerase-like"/>
    <property type="match status" value="1"/>
</dbReference>
<feature type="binding site" evidence="7">
    <location>
        <position position="72"/>
    </location>
    <ligand>
        <name>Zn(2+)</name>
        <dbReference type="ChEBI" id="CHEBI:29105"/>
        <label>1</label>
    </ligand>
</feature>
<feature type="binding site" evidence="7">
    <location>
        <position position="242"/>
    </location>
    <ligand>
        <name>Zn(2+)</name>
        <dbReference type="ChEBI" id="CHEBI:29105"/>
        <label>3</label>
    </ligand>
</feature>
<dbReference type="Pfam" id="PF01261">
    <property type="entry name" value="AP_endonuc_2"/>
    <property type="match status" value="1"/>
</dbReference>
<dbReference type="PROSITE" id="PS00731">
    <property type="entry name" value="AP_NUCLEASE_F2_3"/>
    <property type="match status" value="1"/>
</dbReference>
<dbReference type="CDD" id="cd00019">
    <property type="entry name" value="AP2Ec"/>
    <property type="match status" value="1"/>
</dbReference>